<dbReference type="Pfam" id="PF03534">
    <property type="entry name" value="SpvB"/>
    <property type="match status" value="1"/>
</dbReference>
<dbReference type="InterPro" id="IPR028994">
    <property type="entry name" value="Integrin_alpha_N"/>
</dbReference>
<dbReference type="GO" id="GO:0005737">
    <property type="term" value="C:cytoplasm"/>
    <property type="evidence" value="ECO:0007669"/>
    <property type="project" value="InterPro"/>
</dbReference>
<dbReference type="RefSeq" id="WP_150766100.1">
    <property type="nucleotide sequence ID" value="NZ_CABVHW010000015.1"/>
</dbReference>
<dbReference type="Proteomes" id="UP000381093">
    <property type="component" value="Unassembled WGS sequence"/>
</dbReference>
<dbReference type="Pfam" id="PF12255">
    <property type="entry name" value="TcdB_toxin_midC"/>
    <property type="match status" value="2"/>
</dbReference>
<reference evidence="7 8" key="1">
    <citation type="submission" date="2019-09" db="EMBL/GenBank/DDBJ databases">
        <authorList>
            <person name="Chandra G."/>
            <person name="Truman W A."/>
        </authorList>
    </citation>
    <scope>NUCLEOTIDE SEQUENCE [LARGE SCALE GENOMIC DNA]</scope>
    <source>
        <strain evidence="7">PS710</strain>
    </source>
</reference>
<dbReference type="InterPro" id="IPR022385">
    <property type="entry name" value="Rhs_assc_core"/>
</dbReference>
<evidence type="ECO:0000256" key="3">
    <source>
        <dbReference type="ARBA" id="ARBA00023026"/>
    </source>
</evidence>
<accession>A0A5E7DP39</accession>
<evidence type="ECO:0000313" key="7">
    <source>
        <dbReference type="EMBL" id="VVO19237.1"/>
    </source>
</evidence>
<dbReference type="InterPro" id="IPR022045">
    <property type="entry name" value="TcdB_toxin_mid/N"/>
</dbReference>
<dbReference type="InterPro" id="IPR022044">
    <property type="entry name" value="TcdB_toxin_mid/C"/>
</dbReference>
<keyword evidence="2" id="KW-0964">Secreted</keyword>
<evidence type="ECO:0000259" key="5">
    <source>
        <dbReference type="Pfam" id="PF12255"/>
    </source>
</evidence>
<organism evidence="7 8">
    <name type="scientific">Pseudomonas fluorescens</name>
    <dbReference type="NCBI Taxonomy" id="294"/>
    <lineage>
        <taxon>Bacteria</taxon>
        <taxon>Pseudomonadati</taxon>
        <taxon>Pseudomonadota</taxon>
        <taxon>Gammaproteobacteria</taxon>
        <taxon>Pseudomonadales</taxon>
        <taxon>Pseudomonadaceae</taxon>
        <taxon>Pseudomonas</taxon>
    </lineage>
</organism>
<comment type="subcellular location">
    <subcellularLocation>
        <location evidence="1">Secreted</location>
    </subcellularLocation>
</comment>
<dbReference type="EMBL" id="CABVHW010000015">
    <property type="protein sequence ID" value="VVO19237.1"/>
    <property type="molecule type" value="Genomic_DNA"/>
</dbReference>
<feature type="domain" description="Insecticide toxin TcdB middle/C-terminal" evidence="5">
    <location>
        <begin position="938"/>
        <end position="1002"/>
    </location>
</feature>
<proteinExistence type="predicted"/>
<gene>
    <name evidence="7" type="ORF">PS710_04103</name>
</gene>
<dbReference type="NCBIfam" id="TIGR03696">
    <property type="entry name" value="Rhs_assc_core"/>
    <property type="match status" value="1"/>
</dbReference>
<dbReference type="PRINTS" id="PR01341">
    <property type="entry name" value="SALSPVBPROT"/>
</dbReference>
<name>A0A5E7DP39_PSEFL</name>
<evidence type="ECO:0000313" key="8">
    <source>
        <dbReference type="Proteomes" id="UP000381093"/>
    </source>
</evidence>
<evidence type="ECO:0000256" key="1">
    <source>
        <dbReference type="ARBA" id="ARBA00004613"/>
    </source>
</evidence>
<dbReference type="SUPFAM" id="SSF69318">
    <property type="entry name" value="Integrin alpha N-terminal domain"/>
    <property type="match status" value="1"/>
</dbReference>
<feature type="domain" description="Insecticide toxin TcdB middle/C-terminal" evidence="5">
    <location>
        <begin position="1022"/>
        <end position="1070"/>
    </location>
</feature>
<evidence type="ECO:0000256" key="2">
    <source>
        <dbReference type="ARBA" id="ARBA00022525"/>
    </source>
</evidence>
<dbReference type="Pfam" id="PF12256">
    <property type="entry name" value="TcdB_toxin_midN"/>
    <property type="match status" value="1"/>
</dbReference>
<feature type="region of interest" description="Disordered" evidence="4">
    <location>
        <begin position="1"/>
        <end position="31"/>
    </location>
</feature>
<dbReference type="Gene3D" id="2.180.10.10">
    <property type="entry name" value="RHS repeat-associated core"/>
    <property type="match status" value="1"/>
</dbReference>
<dbReference type="PANTHER" id="PTHR32305:SF15">
    <property type="entry name" value="PROTEIN RHSA-RELATED"/>
    <property type="match status" value="1"/>
</dbReference>
<keyword evidence="3" id="KW-0843">Virulence</keyword>
<sequence>MEPAEHKSGSTGRPPNRGLTPEIVSPKGGGALNGMGEKFAADPVSGTGAMSVPIATSPGRSGFGPQLSINYNSGAANGPFGFGWNLSLPVVSRKTEKGLPLYGAAEEPDIFMLSGAEDLMPVLLRVDNDWVREVLPPRTVYGHQYSIHRYRPRVEGLFARIERWVNTANASDTFWRSISKDNVTTWYGRTAQSRIADPLDPGRIFSWLICESHDDKGNAVFYEYKPEDSAGVDLSQVQERNRSDLSRSVQRYVKRIRYGNRVPYLPDLAATTPPQPPVDWCFEVVFDYGEHDLPAPVPQETSQAWTCRPDPFSNYRASFEIRTYRLCRRVLMFHHFAGESNVGLDCLVRATHLEHASAPPVDTTQPFYAFLRSVTQTGYVRDGAGYRASSLPPLEFDYTQAEIDESLRDLDAVSLRNLPSGLSDASYRWVDLESEGVPGILTEQGGSWYYKPNLSPANRQVIAGTEVCLPRFGPTQRVARQPSPASLHSDRVHLLNLAGAGDLAVVAFDGPSPGYFERNDEQDWNRFKRFRSVPVLDWSNPNLRFIDLTGDGFPDLLISEDHAFCWHASLSVDGFATAQHRPQSLDQEAGPQLVFADGSESIFLADMSGDGLTDLVRIRNGEVCYWPNLGYGRFGAKVTMAQSPRFDHADLFDGNRLHLADIDGSGTTDILYFTGNAIDLYFNQSGNAWGSRRRLAHFPAVESVSSATVLDLLGNGTACLLWSSPLATSASRPMRYIDLMGGHKPHLLVRSRNNLGAETAVRYAPSTRFYVADKLTGTPWLTRLPFPVHVIERVETYDYISRNRFVTRYAYHHGYFDAVEREFRGFGRVDQWDTEEISAVSQGGVFPGANNQDPAYSVPPVHTRTWFHTGGYFGESIVSRQFAQEYYDEGDDSSFIAGLSDAEQQSLLLDDTLLPDAVLLADGSRLPWNGSPDEMREACRALRGSILRQEIYALDGSDAADRPYSVSERNYRIEVLQPRGENPYAVFFAFTCEAIDFHYERKLYKVLGNQLVDLEAPPPGARDAADPRVSHALTLQIDPFGNVLQSAAVAYGRRYRDPALTPDDQRKQTAPLSTYAQASFTNAVLAEDAYRAPLPAQSSSYELIQLPPSSAPPGITPLLGFTQLASALRTAADGAHDIAFEDLNPSGLQQGQTYRRLIARACTCYRPDDLGAAAADANALLPLGSLEALALPGVQYQLVFTPGLVSQVYRRDGSALLPVPADVLASIAADGGGYVDLQGDGHWWQPSNRAFYSPTATTPVAEKSAALEHFYLPRRAVDPYGNGATATFDVHDLVPVHTTDAVGNSTTAHHDYRVLLPVLVTDPNGNRSAAAFDALGFVAGTAIMGKATESLGDSLTGFSAGLTPAEIDGFFAADDPHDLAGALLGTATMRIVYDPLRFFNSRLASPGDPAQWLPAFAATIVRETHVSDLAQGQTSKMQLAFGYCDGFGRTVQKKVQAEPGPAVADSPVIDPRWVGSGWTICNNKGKPVRQYEPFFSQLPAKGHHFEFGVQAGVSAILIYDPLGRVVATLHPNQTYEKIVFDAWHQQSWDVNDTVLVNQPAADADVGGYLGLLPAGDLSPTWHAQRINANLGPQEQDAAAKAAAHANTPGITHLDAMGRPFLTIADNAAAGRYATRVELDIQGMQRSITDALERKVMVYDYHMLGGSIHKSGMEAGQRWSLDDVTGKTIRAWDSRGHHHRNEYDALRRLTGLFVQGTDAVNSDPRTLVEVLYHQVVYGEGQPDDALLNLRTRAYSTSDTAGVVTHLALNPVTGLPQAYDFKGNALGVKRQFIEDHQLLPNWSAAPVLGATFIGTTQFDALNRPTAATTPDGSITRTTYNTANMLETVSINLAGAAAQTPFITNIDYDAQGRRTLIDHGNGARTRYDYDPFTSRLTRVLTRRNPAGFPDDCPAPQDTDWPGCQIQNLLYTYDPVGNVTAVRDTAQQTIFFRNQRVEPSNDYAYDALYRLTQASGRELLGLGANDIPLAPAASSYSDASRVRLPSPHNGKAMGTYTEHYDYDPAGNFLKLIHKGSQPIHAGWTRTYNYSEASALEPGKIGNRLSSTVVTGTQGLTEGYGYDLHGNMTSMPQLQAMQWNFHDELQESQRQAVNADDADGALHQGERTYYVYDGTGQRARKITESAAGIKRKERLYLDGFEVYVEYDNAGAPTLQRETLHVADDRQRIAQVETRTQGNDGSPARLVRYQLSNHLGSAVLELDDAAQLISYEEFCPYGNTSYQAGRSAVEVSRKRYRFTRMERDEESGLSYHGARYYATWLGRWTSCDPTGLKGGLNLYEYVLSCPTGLTDPAGTDDGRPTDEDIARIDARRKEIRDLLTPDLPRWDAKGPPITPTQRGKIQDRIDKLRTLIPKLYEAGDDLDASIIVHMIGDMLFDMKMGEKQWNALSDANKGYWGMKLDHPEWAVKPNALNMMTGAIVTESMSADVQVFQGIAMGFLTMSAMPAKPKAPVTAGADDVRGPHNYLAVKNGPLYLADSEGVLANLTNNRWYSRWIRGGTQLILSRGPVTQGGLLNAIRRFGRTGRRLTILSGPHGDETGRMLTQTADDLDPNIGGQRHFLNADISVIGRNGHAPGVRVLNAELLSDMQLKNVLTSGDDVYAAWCHSGVCAQLSRAFDRLSQ</sequence>
<dbReference type="InterPro" id="IPR003284">
    <property type="entry name" value="Sal_SpvB"/>
</dbReference>
<evidence type="ECO:0008006" key="9">
    <source>
        <dbReference type="Google" id="ProtNLM"/>
    </source>
</evidence>
<evidence type="ECO:0000256" key="4">
    <source>
        <dbReference type="SAM" id="MobiDB-lite"/>
    </source>
</evidence>
<dbReference type="PANTHER" id="PTHR32305">
    <property type="match status" value="1"/>
</dbReference>
<dbReference type="InterPro" id="IPR050708">
    <property type="entry name" value="T6SS_VgrG/RHS"/>
</dbReference>
<dbReference type="GO" id="GO:0005576">
    <property type="term" value="C:extracellular region"/>
    <property type="evidence" value="ECO:0007669"/>
    <property type="project" value="UniProtKB-SubCell"/>
</dbReference>
<evidence type="ECO:0000259" key="6">
    <source>
        <dbReference type="Pfam" id="PF12256"/>
    </source>
</evidence>
<protein>
    <recommendedName>
        <fullName evidence="9">Toxin</fullName>
    </recommendedName>
</protein>
<feature type="domain" description="Insecticide toxin TcdB middle/N-terminal" evidence="6">
    <location>
        <begin position="706"/>
        <end position="836"/>
    </location>
</feature>